<evidence type="ECO:0000259" key="5">
    <source>
        <dbReference type="PROSITE" id="PS50885"/>
    </source>
</evidence>
<evidence type="ECO:0000256" key="2">
    <source>
        <dbReference type="ARBA" id="ARBA00034247"/>
    </source>
</evidence>
<dbReference type="PROSITE" id="PS50885">
    <property type="entry name" value="HAMP"/>
    <property type="match status" value="1"/>
</dbReference>
<dbReference type="RefSeq" id="WP_307689708.1">
    <property type="nucleotide sequence ID" value="NZ_JAUSRO010000006.1"/>
</dbReference>
<dbReference type="Gene3D" id="3.30.70.270">
    <property type="match status" value="1"/>
</dbReference>
<dbReference type="PROSITE" id="PS50887">
    <property type="entry name" value="GGDEF"/>
    <property type="match status" value="1"/>
</dbReference>
<keyword evidence="4" id="KW-0472">Membrane</keyword>
<dbReference type="InterPro" id="IPR029787">
    <property type="entry name" value="Nucleotide_cyclase"/>
</dbReference>
<dbReference type="InterPro" id="IPR000160">
    <property type="entry name" value="GGDEF_dom"/>
</dbReference>
<dbReference type="CDD" id="cd01949">
    <property type="entry name" value="GGDEF"/>
    <property type="match status" value="1"/>
</dbReference>
<evidence type="ECO:0000256" key="1">
    <source>
        <dbReference type="ARBA" id="ARBA00012528"/>
    </source>
</evidence>
<feature type="domain" description="GGDEF" evidence="6">
    <location>
        <begin position="430"/>
        <end position="560"/>
    </location>
</feature>
<reference evidence="7 8" key="1">
    <citation type="submission" date="2023-07" db="EMBL/GenBank/DDBJ databases">
        <title>Sorghum-associated microbial communities from plants grown in Nebraska, USA.</title>
        <authorList>
            <person name="Schachtman D."/>
        </authorList>
    </citation>
    <scope>NUCLEOTIDE SEQUENCE [LARGE SCALE GENOMIC DNA]</scope>
    <source>
        <strain evidence="7 8">DS1607</strain>
    </source>
</reference>
<comment type="catalytic activity">
    <reaction evidence="2">
        <text>2 GTP = 3',3'-c-di-GMP + 2 diphosphate</text>
        <dbReference type="Rhea" id="RHEA:24898"/>
        <dbReference type="ChEBI" id="CHEBI:33019"/>
        <dbReference type="ChEBI" id="CHEBI:37565"/>
        <dbReference type="ChEBI" id="CHEBI:58805"/>
        <dbReference type="EC" id="2.7.7.65"/>
    </reaction>
</comment>
<sequence length="562" mass="59922">MPDRPANTPPSLTVQLTIVFGTLVVLASIATTWILSDMLRGRIRADAGRSLIFAAAAASRTLANGLHANAAVVGMIASREALWGDGLASPEARRALELIEATQPTNLWVGVANPQGRVAASTRDILHNESVAERPWFQNGQRSLYVGDVHPAKLLATLLPPDKNNEPLRFLDYSAPVMHEGRIIGVIGVHTSWDWAGEVIDTVLPAEARAAGIEVFIFDRQGDVIYAPGGQSRRLADAGVRLPASGQAPGAAAVVRWHDGADYLTATSPLAAHDRVSDLGWTIVAREPAANAFAAVADTTRSALLIGLLTALVGSLLAGVAARRFGADLMRMARAARDVESGAPGARIPMATSSAEMQTLAVALSSMTRRLVDAREDLEQQVRQRTLELEAANAELGHQAHTDALTGLPNRRMFDPLLARALADARRQKRSLSVLMIDADHFKQINDVHGHAVGDEVLRRLTALLSTNLRTGDVVARLGGEEFAAILPDTDTATALQVAHELVTVIARDTRGLHGGVTVSIGVASCSDGLIPTDELLRRADQALYQAKAEGRDTARAYHPIE</sequence>
<gene>
    <name evidence="7" type="ORF">J2W36_002136</name>
</gene>
<dbReference type="InterPro" id="IPR043128">
    <property type="entry name" value="Rev_trsase/Diguanyl_cyclase"/>
</dbReference>
<evidence type="ECO:0000313" key="7">
    <source>
        <dbReference type="EMBL" id="MDP9899885.1"/>
    </source>
</evidence>
<dbReference type="Pfam" id="PF00990">
    <property type="entry name" value="GGDEF"/>
    <property type="match status" value="1"/>
</dbReference>
<feature type="coiled-coil region" evidence="3">
    <location>
        <begin position="364"/>
        <end position="395"/>
    </location>
</feature>
<dbReference type="InterPro" id="IPR003660">
    <property type="entry name" value="HAMP_dom"/>
</dbReference>
<evidence type="ECO:0000256" key="4">
    <source>
        <dbReference type="SAM" id="Phobius"/>
    </source>
</evidence>
<feature type="transmembrane region" description="Helical" evidence="4">
    <location>
        <begin position="12"/>
        <end position="35"/>
    </location>
</feature>
<keyword evidence="8" id="KW-1185">Reference proteome</keyword>
<keyword evidence="4" id="KW-0812">Transmembrane</keyword>
<dbReference type="Gene3D" id="6.10.340.10">
    <property type="match status" value="1"/>
</dbReference>
<dbReference type="SUPFAM" id="SSF55073">
    <property type="entry name" value="Nucleotide cyclase"/>
    <property type="match status" value="1"/>
</dbReference>
<dbReference type="NCBIfam" id="TIGR00254">
    <property type="entry name" value="GGDEF"/>
    <property type="match status" value="1"/>
</dbReference>
<dbReference type="Gene3D" id="3.30.450.20">
    <property type="entry name" value="PAS domain"/>
    <property type="match status" value="1"/>
</dbReference>
<name>A0ABT9S6N8_9BURK</name>
<keyword evidence="4" id="KW-1133">Transmembrane helix</keyword>
<evidence type="ECO:0000313" key="8">
    <source>
        <dbReference type="Proteomes" id="UP001226867"/>
    </source>
</evidence>
<evidence type="ECO:0000259" key="6">
    <source>
        <dbReference type="PROSITE" id="PS50887"/>
    </source>
</evidence>
<protein>
    <recommendedName>
        <fullName evidence="1">diguanylate cyclase</fullName>
        <ecNumber evidence="1">2.7.7.65</ecNumber>
    </recommendedName>
</protein>
<dbReference type="InterPro" id="IPR050469">
    <property type="entry name" value="Diguanylate_Cyclase"/>
</dbReference>
<keyword evidence="3" id="KW-0175">Coiled coil</keyword>
<accession>A0ABT9S6N8</accession>
<comment type="caution">
    <text evidence="7">The sequence shown here is derived from an EMBL/GenBank/DDBJ whole genome shotgun (WGS) entry which is preliminary data.</text>
</comment>
<evidence type="ECO:0000256" key="3">
    <source>
        <dbReference type="SAM" id="Coils"/>
    </source>
</evidence>
<dbReference type="SMART" id="SM00267">
    <property type="entry name" value="GGDEF"/>
    <property type="match status" value="1"/>
</dbReference>
<dbReference type="Proteomes" id="UP001226867">
    <property type="component" value="Unassembled WGS sequence"/>
</dbReference>
<feature type="domain" description="HAMP" evidence="5">
    <location>
        <begin position="323"/>
        <end position="376"/>
    </location>
</feature>
<feature type="transmembrane region" description="Helical" evidence="4">
    <location>
        <begin position="303"/>
        <end position="322"/>
    </location>
</feature>
<dbReference type="PANTHER" id="PTHR45138">
    <property type="entry name" value="REGULATORY COMPONENTS OF SENSORY TRANSDUCTION SYSTEM"/>
    <property type="match status" value="1"/>
</dbReference>
<dbReference type="EC" id="2.7.7.65" evidence="1"/>
<proteinExistence type="predicted"/>
<organism evidence="7 8">
    <name type="scientific">Variovorax ginsengisoli</name>
    <dbReference type="NCBI Taxonomy" id="363844"/>
    <lineage>
        <taxon>Bacteria</taxon>
        <taxon>Pseudomonadati</taxon>
        <taxon>Pseudomonadota</taxon>
        <taxon>Betaproteobacteria</taxon>
        <taxon>Burkholderiales</taxon>
        <taxon>Comamonadaceae</taxon>
        <taxon>Variovorax</taxon>
    </lineage>
</organism>
<dbReference type="PANTHER" id="PTHR45138:SF9">
    <property type="entry name" value="DIGUANYLATE CYCLASE DGCM-RELATED"/>
    <property type="match status" value="1"/>
</dbReference>
<dbReference type="EMBL" id="JAUSRO010000006">
    <property type="protein sequence ID" value="MDP9899885.1"/>
    <property type="molecule type" value="Genomic_DNA"/>
</dbReference>